<keyword evidence="2 6" id="KW-0479">Metal-binding</keyword>
<dbReference type="WBParaSite" id="HPBE_0001819701-mRNA-1">
    <property type="protein sequence ID" value="HPBE_0001819701-mRNA-1"/>
    <property type="gene ID" value="HPBE_0001819701"/>
</dbReference>
<evidence type="ECO:0000256" key="5">
    <source>
        <dbReference type="ARBA" id="ARBA00025738"/>
    </source>
</evidence>
<sequence>LTPPEECIPEGGERTLKLIAITDLDKKARTSVTDWTWRAVKRSGELHLNTEKGEIGVTWDPSSDQNVTTQLNVKGRGMELSDLANFNGHLLSPDDKTGMIYQIEGKKAIPWVFLNSGPGNTTSGMKAEWMTLKDGRLYVGGHGTEYRGKNGEVLSTDPMWIKIVSPSGAVEHKDWTDVYKKIRQAAGFPAPGYLTHEAVQWSDIHQKWFFLPRKHSKHVYDEAKDERRGSNLLISADDNIENIQVVKVGELDNRKRGYAAFEFVPGTCDYMIVAIKSKEIEDSTESYITVFDINGNVLLDDQKLEGSLKFEGLYFV</sequence>
<feature type="binding site" evidence="6">
    <location>
        <position position="128"/>
    </location>
    <ligand>
        <name>Ca(2+)</name>
        <dbReference type="ChEBI" id="CHEBI:29108"/>
    </ligand>
</feature>
<feature type="binding site" evidence="6">
    <location>
        <position position="197"/>
    </location>
    <ligand>
        <name>Ca(2+)</name>
        <dbReference type="ChEBI" id="CHEBI:29108"/>
    </ligand>
</feature>
<dbReference type="Pfam" id="PF06079">
    <property type="entry name" value="Apyrase"/>
    <property type="match status" value="1"/>
</dbReference>
<accession>A0A183G8J6</accession>
<dbReference type="AlphaFoldDB" id="A0A183G8J6"/>
<evidence type="ECO:0000256" key="4">
    <source>
        <dbReference type="ARBA" id="ARBA00022837"/>
    </source>
</evidence>
<evidence type="ECO:0000256" key="3">
    <source>
        <dbReference type="ARBA" id="ARBA00022801"/>
    </source>
</evidence>
<organism evidence="7 8">
    <name type="scientific">Heligmosomoides polygyrus</name>
    <name type="common">Parasitic roundworm</name>
    <dbReference type="NCBI Taxonomy" id="6339"/>
    <lineage>
        <taxon>Eukaryota</taxon>
        <taxon>Metazoa</taxon>
        <taxon>Ecdysozoa</taxon>
        <taxon>Nematoda</taxon>
        <taxon>Chromadorea</taxon>
        <taxon>Rhabditida</taxon>
        <taxon>Rhabditina</taxon>
        <taxon>Rhabditomorpha</taxon>
        <taxon>Strongyloidea</taxon>
        <taxon>Heligmosomidae</taxon>
        <taxon>Heligmosomoides</taxon>
    </lineage>
</organism>
<dbReference type="GO" id="GO:0045134">
    <property type="term" value="F:UDP phosphatase activity"/>
    <property type="evidence" value="ECO:0007669"/>
    <property type="project" value="TreeGrafter"/>
</dbReference>
<reference evidence="8" key="1">
    <citation type="submission" date="2019-09" db="UniProtKB">
        <authorList>
            <consortium name="WormBaseParasite"/>
        </authorList>
    </citation>
    <scope>IDENTIFICATION</scope>
</reference>
<evidence type="ECO:0000256" key="6">
    <source>
        <dbReference type="PIRSR" id="PIRSR609283-1"/>
    </source>
</evidence>
<dbReference type="Proteomes" id="UP000050761">
    <property type="component" value="Unassembled WGS sequence"/>
</dbReference>
<protein>
    <submittedName>
        <fullName evidence="8">Apyrase</fullName>
    </submittedName>
</protein>
<evidence type="ECO:0000256" key="2">
    <source>
        <dbReference type="ARBA" id="ARBA00022723"/>
    </source>
</evidence>
<feature type="binding site" evidence="6">
    <location>
        <position position="82"/>
    </location>
    <ligand>
        <name>Ca(2+)</name>
        <dbReference type="ChEBI" id="CHEBI:29108"/>
    </ligand>
</feature>
<dbReference type="FunFam" id="2.120.10.100:FF:000001">
    <property type="entry name" value="Soluble calcium-activated nucleotidase 1"/>
    <property type="match status" value="1"/>
</dbReference>
<dbReference type="SUPFAM" id="SSF101887">
    <property type="entry name" value="Apyrase"/>
    <property type="match status" value="1"/>
</dbReference>
<evidence type="ECO:0000313" key="8">
    <source>
        <dbReference type="WBParaSite" id="HPBE_0001819701-mRNA-1"/>
    </source>
</evidence>
<evidence type="ECO:0000256" key="1">
    <source>
        <dbReference type="ARBA" id="ARBA00001913"/>
    </source>
</evidence>
<evidence type="ECO:0000313" key="7">
    <source>
        <dbReference type="Proteomes" id="UP000050761"/>
    </source>
</evidence>
<feature type="binding site" evidence="6">
    <location>
        <position position="311"/>
    </location>
    <ligand>
        <name>Ca(2+)</name>
        <dbReference type="ChEBI" id="CHEBI:29108"/>
    </ligand>
</feature>
<dbReference type="InterPro" id="IPR009283">
    <property type="entry name" value="Apyrase"/>
</dbReference>
<dbReference type="PANTHER" id="PTHR13023">
    <property type="entry name" value="APYRASE"/>
    <property type="match status" value="1"/>
</dbReference>
<name>A0A183G8J6_HELPZ</name>
<dbReference type="InterPro" id="IPR036258">
    <property type="entry name" value="Apyrase_sf"/>
</dbReference>
<keyword evidence="7" id="KW-1185">Reference proteome</keyword>
<comment type="similarity">
    <text evidence="5">Belongs to the apyrase family.</text>
</comment>
<feature type="binding site" evidence="6">
    <location>
        <position position="81"/>
    </location>
    <ligand>
        <name>Ca(2+)</name>
        <dbReference type="ChEBI" id="CHEBI:29108"/>
    </ligand>
</feature>
<keyword evidence="3" id="KW-0378">Hydrolase</keyword>
<feature type="binding site" evidence="6">
    <location>
        <position position="259"/>
    </location>
    <ligand>
        <name>Ca(2+)</name>
        <dbReference type="ChEBI" id="CHEBI:29108"/>
    </ligand>
</feature>
<dbReference type="GO" id="GO:0030166">
    <property type="term" value="P:proteoglycan biosynthetic process"/>
    <property type="evidence" value="ECO:0007669"/>
    <property type="project" value="TreeGrafter"/>
</dbReference>
<dbReference type="PANTHER" id="PTHR13023:SF2">
    <property type="entry name" value="SOLUBLE CALCIUM-ACTIVATED NUCLEOTIDASE 1"/>
    <property type="match status" value="1"/>
</dbReference>
<proteinExistence type="inferred from homology"/>
<dbReference type="GO" id="GO:0004382">
    <property type="term" value="F:GDP phosphatase activity"/>
    <property type="evidence" value="ECO:0007669"/>
    <property type="project" value="TreeGrafter"/>
</dbReference>
<comment type="cofactor">
    <cofactor evidence="1 6">
        <name>Ca(2+)</name>
        <dbReference type="ChEBI" id="CHEBI:29108"/>
    </cofactor>
</comment>
<keyword evidence="4 6" id="KW-0106">Calcium</keyword>
<dbReference type="Gene3D" id="2.120.10.100">
    <property type="entry name" value="Apyrase"/>
    <property type="match status" value="1"/>
</dbReference>
<dbReference type="GO" id="GO:0005509">
    <property type="term" value="F:calcium ion binding"/>
    <property type="evidence" value="ECO:0007669"/>
    <property type="project" value="InterPro"/>
</dbReference>